<proteinExistence type="predicted"/>
<evidence type="ECO:0000256" key="1">
    <source>
        <dbReference type="SAM" id="MobiDB-lite"/>
    </source>
</evidence>
<evidence type="ECO:0000313" key="3">
    <source>
        <dbReference type="Proteomes" id="UP001370490"/>
    </source>
</evidence>
<accession>A0AAN8W1I5</accession>
<feature type="region of interest" description="Disordered" evidence="1">
    <location>
        <begin position="1"/>
        <end position="30"/>
    </location>
</feature>
<dbReference type="InterPro" id="IPR056852">
    <property type="entry name" value="AK17A/B"/>
</dbReference>
<feature type="compositionally biased region" description="Basic and acidic residues" evidence="1">
    <location>
        <begin position="1"/>
        <end position="13"/>
    </location>
</feature>
<gene>
    <name evidence="2" type="ORF">RJ641_029247</name>
</gene>
<name>A0AAN8W1I5_9MAGN</name>
<dbReference type="Proteomes" id="UP001370490">
    <property type="component" value="Unassembled WGS sequence"/>
</dbReference>
<reference evidence="2 3" key="1">
    <citation type="submission" date="2023-12" db="EMBL/GenBank/DDBJ databases">
        <title>A high-quality genome assembly for Dillenia turbinata (Dilleniales).</title>
        <authorList>
            <person name="Chanderbali A."/>
        </authorList>
    </citation>
    <scope>NUCLEOTIDE SEQUENCE [LARGE SCALE GENOMIC DNA]</scope>
    <source>
        <strain evidence="2">LSX21</strain>
        <tissue evidence="2">Leaf</tissue>
    </source>
</reference>
<feature type="region of interest" description="Disordered" evidence="1">
    <location>
        <begin position="320"/>
        <end position="340"/>
    </location>
</feature>
<dbReference type="AlphaFoldDB" id="A0AAN8W1I5"/>
<evidence type="ECO:0008006" key="4">
    <source>
        <dbReference type="Google" id="ProtNLM"/>
    </source>
</evidence>
<evidence type="ECO:0000313" key="2">
    <source>
        <dbReference type="EMBL" id="KAK6939716.1"/>
    </source>
</evidence>
<sequence length="353" mass="40536">MEGRRERRGETGREMSSISKSRPLENVGPTETLEIDNGLSLTPRVKLLLTIYATDAASSVKPINEWQLKHSLLNFLTDSLSIPISPDDGDSDLLFLRRHKDIKKRKRDDPVALGSLFIRHLGFLNDKHQSDDVEALEKRFLDWRKTLVQKMDGIEVNLEGLKFKLSVSLSPSDDFYAMRKDWEDHFAFGPRGYPRGGKQHVDTIVLRRVPSRWFAEPRVSSKPSLLVTHSIFSTFGKIKNLDVAEDDDLGKEKDEDSVDLVSGLQCKIVVQFEKYNDFYNAMKVLCGRSLQKQGSRMRADYEVTWDKDGFFRNSTSHRRHEMGAGHYRSEAPRRQSEVARFGSSEGARIRRFK</sequence>
<protein>
    <recommendedName>
        <fullName evidence="4">A-kinase anchor protein 17A</fullName>
    </recommendedName>
</protein>
<feature type="non-terminal residue" evidence="2">
    <location>
        <position position="353"/>
    </location>
</feature>
<dbReference type="Pfam" id="PF25015">
    <property type="entry name" value="RBD_AKAP-17A"/>
    <property type="match status" value="1"/>
</dbReference>
<comment type="caution">
    <text evidence="2">The sequence shown here is derived from an EMBL/GenBank/DDBJ whole genome shotgun (WGS) entry which is preliminary data.</text>
</comment>
<dbReference type="EMBL" id="JBAMMX010000005">
    <property type="protein sequence ID" value="KAK6939716.1"/>
    <property type="molecule type" value="Genomic_DNA"/>
</dbReference>
<dbReference type="PANTHER" id="PTHR12484">
    <property type="entry name" value="B-LYMPHOCYTE ANTIGEN-RELATED"/>
    <property type="match status" value="1"/>
</dbReference>
<organism evidence="2 3">
    <name type="scientific">Dillenia turbinata</name>
    <dbReference type="NCBI Taxonomy" id="194707"/>
    <lineage>
        <taxon>Eukaryota</taxon>
        <taxon>Viridiplantae</taxon>
        <taxon>Streptophyta</taxon>
        <taxon>Embryophyta</taxon>
        <taxon>Tracheophyta</taxon>
        <taxon>Spermatophyta</taxon>
        <taxon>Magnoliopsida</taxon>
        <taxon>eudicotyledons</taxon>
        <taxon>Gunneridae</taxon>
        <taxon>Pentapetalae</taxon>
        <taxon>Dilleniales</taxon>
        <taxon>Dilleniaceae</taxon>
        <taxon>Dillenia</taxon>
    </lineage>
</organism>
<dbReference type="PANTHER" id="PTHR12484:SF4">
    <property type="entry name" value="A-KINASE ANCHOR PROTEIN 17A"/>
    <property type="match status" value="1"/>
</dbReference>
<feature type="compositionally biased region" description="Basic and acidic residues" evidence="1">
    <location>
        <begin position="321"/>
        <end position="337"/>
    </location>
</feature>
<keyword evidence="3" id="KW-1185">Reference proteome</keyword>